<feature type="signal peptide" evidence="1">
    <location>
        <begin position="1"/>
        <end position="16"/>
    </location>
</feature>
<feature type="chain" id="PRO_5020604065" evidence="1">
    <location>
        <begin position="17"/>
        <end position="187"/>
    </location>
</feature>
<dbReference type="Proteomes" id="UP000281549">
    <property type="component" value="Unassembled WGS sequence"/>
</dbReference>
<gene>
    <name evidence="2" type="ORF">ROZALSC1DRAFT_27993</name>
</gene>
<sequence>MRVLFFLLYIAGFTWSTDLGIVDLRGIYDHELKDIVKKSPVDMELQINEILTRQNIVRRFVTEKAFNDALKRIRTSREQNPSRYANSINHDVEILLNNVHARNFFAIDKETEKILLKSQYVSKVQRIESRMAVAHYNYDLVAAHGYASQGGSIAMEAWVKSIKSRKKLKEMIKHFNELEKLELPPEY</sequence>
<reference evidence="3" key="1">
    <citation type="journal article" date="2018" name="Nat. Microbiol.">
        <title>Leveraging single-cell genomics to expand the fungal tree of life.</title>
        <authorList>
            <person name="Ahrendt S.R."/>
            <person name="Quandt C.A."/>
            <person name="Ciobanu D."/>
            <person name="Clum A."/>
            <person name="Salamov A."/>
            <person name="Andreopoulos B."/>
            <person name="Cheng J.F."/>
            <person name="Woyke T."/>
            <person name="Pelin A."/>
            <person name="Henrissat B."/>
            <person name="Reynolds N.K."/>
            <person name="Benny G.L."/>
            <person name="Smith M.E."/>
            <person name="James T.Y."/>
            <person name="Grigoriev I.V."/>
        </authorList>
    </citation>
    <scope>NUCLEOTIDE SEQUENCE [LARGE SCALE GENOMIC DNA]</scope>
    <source>
        <strain evidence="3">CSF55</strain>
    </source>
</reference>
<dbReference type="AlphaFoldDB" id="A0A4P9YLI9"/>
<dbReference type="EMBL" id="ML005052">
    <property type="protein sequence ID" value="RKP20516.1"/>
    <property type="molecule type" value="Genomic_DNA"/>
</dbReference>
<proteinExistence type="predicted"/>
<protein>
    <submittedName>
        <fullName evidence="2">Uncharacterized protein</fullName>
    </submittedName>
</protein>
<keyword evidence="1" id="KW-0732">Signal</keyword>
<evidence type="ECO:0000256" key="1">
    <source>
        <dbReference type="SAM" id="SignalP"/>
    </source>
</evidence>
<accession>A0A4P9YLI9</accession>
<organism evidence="2 3">
    <name type="scientific">Rozella allomycis (strain CSF55)</name>
    <dbReference type="NCBI Taxonomy" id="988480"/>
    <lineage>
        <taxon>Eukaryota</taxon>
        <taxon>Fungi</taxon>
        <taxon>Fungi incertae sedis</taxon>
        <taxon>Cryptomycota</taxon>
        <taxon>Cryptomycota incertae sedis</taxon>
        <taxon>Rozella</taxon>
    </lineage>
</organism>
<name>A0A4P9YLI9_ROZAC</name>
<evidence type="ECO:0000313" key="3">
    <source>
        <dbReference type="Proteomes" id="UP000281549"/>
    </source>
</evidence>
<evidence type="ECO:0000313" key="2">
    <source>
        <dbReference type="EMBL" id="RKP20516.1"/>
    </source>
</evidence>